<evidence type="ECO:0000256" key="1">
    <source>
        <dbReference type="SAM" id="Phobius"/>
    </source>
</evidence>
<organism evidence="3 4">
    <name type="scientific">Phaeobacter italicus</name>
    <dbReference type="NCBI Taxonomy" id="481446"/>
    <lineage>
        <taxon>Bacteria</taxon>
        <taxon>Pseudomonadati</taxon>
        <taxon>Pseudomonadota</taxon>
        <taxon>Alphaproteobacteria</taxon>
        <taxon>Rhodobacterales</taxon>
        <taxon>Roseobacteraceae</taxon>
        <taxon>Phaeobacter</taxon>
    </lineage>
</organism>
<evidence type="ECO:0000313" key="4">
    <source>
        <dbReference type="Proteomes" id="UP000043764"/>
    </source>
</evidence>
<dbReference type="CDD" id="cd02525">
    <property type="entry name" value="Succinoglycan_BP_ExoA"/>
    <property type="match status" value="1"/>
</dbReference>
<keyword evidence="1" id="KW-0472">Membrane</keyword>
<dbReference type="InterPro" id="IPR050834">
    <property type="entry name" value="Glycosyltransf_2"/>
</dbReference>
<dbReference type="Gene3D" id="3.90.550.10">
    <property type="entry name" value="Spore Coat Polysaccharide Biosynthesis Protein SpsA, Chain A"/>
    <property type="match status" value="1"/>
</dbReference>
<dbReference type="SUPFAM" id="SSF53448">
    <property type="entry name" value="Nucleotide-diphospho-sugar transferases"/>
    <property type="match status" value="1"/>
</dbReference>
<dbReference type="InterPro" id="IPR029044">
    <property type="entry name" value="Nucleotide-diphossugar_trans"/>
</dbReference>
<dbReference type="Pfam" id="PF00535">
    <property type="entry name" value="Glycos_transf_2"/>
    <property type="match status" value="1"/>
</dbReference>
<protein>
    <submittedName>
        <fullName evidence="3">N-glycosyltransferase</fullName>
    </submittedName>
</protein>
<feature type="transmembrane region" description="Helical" evidence="1">
    <location>
        <begin position="323"/>
        <end position="345"/>
    </location>
</feature>
<gene>
    <name evidence="3" type="ORF">NIT7321_00289</name>
</gene>
<proteinExistence type="predicted"/>
<keyword evidence="3" id="KW-0808">Transferase</keyword>
<reference evidence="4" key="1">
    <citation type="submission" date="2015-05" db="EMBL/GenBank/DDBJ databases">
        <authorList>
            <person name="Rodrigo-Torres Lidia"/>
            <person name="Arahal R.David."/>
        </authorList>
    </citation>
    <scope>NUCLEOTIDE SEQUENCE [LARGE SCALE GENOMIC DNA]</scope>
    <source>
        <strain evidence="4">CECT 7321</strain>
    </source>
</reference>
<evidence type="ECO:0000313" key="3">
    <source>
        <dbReference type="EMBL" id="CRL09459.1"/>
    </source>
</evidence>
<dbReference type="EMBL" id="CVRL01000003">
    <property type="protein sequence ID" value="CRL09459.1"/>
    <property type="molecule type" value="Genomic_DNA"/>
</dbReference>
<feature type="transmembrane region" description="Helical" evidence="1">
    <location>
        <begin position="270"/>
        <end position="287"/>
    </location>
</feature>
<dbReference type="PANTHER" id="PTHR43685:SF2">
    <property type="entry name" value="GLYCOSYLTRANSFERASE 2-LIKE DOMAIN-CONTAINING PROTEIN"/>
    <property type="match status" value="1"/>
</dbReference>
<dbReference type="GO" id="GO:0016740">
    <property type="term" value="F:transferase activity"/>
    <property type="evidence" value="ECO:0007669"/>
    <property type="project" value="UniProtKB-KW"/>
</dbReference>
<feature type="domain" description="Glycosyltransferase 2-like" evidence="2">
    <location>
        <begin position="26"/>
        <end position="159"/>
    </location>
</feature>
<dbReference type="Proteomes" id="UP000043764">
    <property type="component" value="Unassembled WGS sequence"/>
</dbReference>
<name>A0A0H5CXE6_9RHOB</name>
<feature type="transmembrane region" description="Helical" evidence="1">
    <location>
        <begin position="293"/>
        <end position="311"/>
    </location>
</feature>
<evidence type="ECO:0000259" key="2">
    <source>
        <dbReference type="Pfam" id="PF00535"/>
    </source>
</evidence>
<keyword evidence="4" id="KW-1185">Reference proteome</keyword>
<dbReference type="RefSeq" id="WP_050672382.1">
    <property type="nucleotide sequence ID" value="NZ_CVRL01000003.1"/>
</dbReference>
<accession>A0A0H5CXE6</accession>
<keyword evidence="1" id="KW-1133">Transmembrane helix</keyword>
<dbReference type="PANTHER" id="PTHR43685">
    <property type="entry name" value="GLYCOSYLTRANSFERASE"/>
    <property type="match status" value="1"/>
</dbReference>
<sequence>MKKSRQTGEVGARDVTDGAQALRILLVIPTLNEAQHIVDCLDSLLCDPLLQDPDRCSVVVADGGSTDGTVDLVTAYTAGAPCPVHVMHNPDRIQSAGINRAVEHYGDGFHLLLRCDAHALYPQAFASDLVAAFRDGREKASIVVPMVSTGRTPFGQAAAWVVDTPAGSGGSAHRGGRRSGYVDHGHHALMDLAWFRKVGGYDPDFSHNEDAELDWRLSQAGGRIWLAGDVRLGYIMRDTLGALSRQYRNYGAGRARTILKHGMRPRLRQLIPVLNFVVCAVAVLISPLFPVMLFWPVAYLVALAAISGLGVRKVGGKGAWAGVALFAMHMSWAVGFLGMILRHFWRGIGKG</sequence>
<dbReference type="InterPro" id="IPR001173">
    <property type="entry name" value="Glyco_trans_2-like"/>
</dbReference>
<dbReference type="AlphaFoldDB" id="A0A0H5CXE6"/>
<keyword evidence="1" id="KW-0812">Transmembrane</keyword>
<dbReference type="STRING" id="481446.NIT7645_03600"/>